<organism evidence="2 3">
    <name type="scientific">Aminivibrio pyruvatiphilus</name>
    <dbReference type="NCBI Taxonomy" id="1005740"/>
    <lineage>
        <taxon>Bacteria</taxon>
        <taxon>Thermotogati</taxon>
        <taxon>Synergistota</taxon>
        <taxon>Synergistia</taxon>
        <taxon>Synergistales</taxon>
        <taxon>Aminobacteriaceae</taxon>
        <taxon>Aminivibrio</taxon>
    </lineage>
</organism>
<protein>
    <submittedName>
        <fullName evidence="2">Uncharacterized protein</fullName>
    </submittedName>
</protein>
<comment type="caution">
    <text evidence="2">The sequence shown here is derived from an EMBL/GenBank/DDBJ whole genome shotgun (WGS) entry which is preliminary data.</text>
</comment>
<evidence type="ECO:0000313" key="2">
    <source>
        <dbReference type="EMBL" id="TDY61930.1"/>
    </source>
</evidence>
<gene>
    <name evidence="2" type="ORF">C8D99_104175</name>
</gene>
<dbReference type="AlphaFoldDB" id="A0A4R8M8Q4"/>
<dbReference type="RefSeq" id="WP_133957020.1">
    <property type="nucleotide sequence ID" value="NZ_SORI01000004.1"/>
</dbReference>
<evidence type="ECO:0000256" key="1">
    <source>
        <dbReference type="SAM" id="SignalP"/>
    </source>
</evidence>
<dbReference type="EMBL" id="SORI01000004">
    <property type="protein sequence ID" value="TDY61930.1"/>
    <property type="molecule type" value="Genomic_DNA"/>
</dbReference>
<dbReference type="Proteomes" id="UP000295066">
    <property type="component" value="Unassembled WGS sequence"/>
</dbReference>
<feature type="chain" id="PRO_5020370334" evidence="1">
    <location>
        <begin position="23"/>
        <end position="501"/>
    </location>
</feature>
<keyword evidence="3" id="KW-1185">Reference proteome</keyword>
<evidence type="ECO:0000313" key="3">
    <source>
        <dbReference type="Proteomes" id="UP000295066"/>
    </source>
</evidence>
<sequence length="501" mass="53183">MIRRAVAFLGALALAAMLFSLAGSVPEGKKLPAAIPLPGEGVPFLFIEARGDSFSSLPPTSLPGESGKAAPVLRGLRSLFPFLAKAEDTAVLFSLERGRLLVDGVLRFSGEESESIARGTLPESWNSPLKGAEVSGDIAGLFELKGGPSPLFPLYFCGRDGVTLVGSAPERVHAMIALLEKGTGGMNVSWSVEKRWPNHFLFFDGGLASHFASEEGIPVEPGGISVTAAWRGDRSGGRLKWETDGLEIFSSPGMPAKISPVTWDDRFLAPEPFIASFGISLPEIPAPLFRKAGAGEWSLSETVGIGGKELNELSAGPVMASLAGTGKLLVFSLPGILFQLPGRGSAGTDFANSFWNREWSSLVPAVEKLEGFPEGGTASIPFSIVCAGNQEMLRIGVIDRDHLKPEKKKKITDFVPLMKEGKRAVFWAFLDGPALAEAIRSLARTGKIVEKMGRSAGVNMKTVLRASEVLEKAGTLTVIMPSPGEGILEWTKSPSSAEGKR</sequence>
<proteinExistence type="predicted"/>
<dbReference type="OrthoDB" id="2002at2"/>
<reference evidence="2 3" key="1">
    <citation type="submission" date="2019-03" db="EMBL/GenBank/DDBJ databases">
        <title>Genomic Encyclopedia of Type Strains, Phase IV (KMG-IV): sequencing the most valuable type-strain genomes for metagenomic binning, comparative biology and taxonomic classification.</title>
        <authorList>
            <person name="Goeker M."/>
        </authorList>
    </citation>
    <scope>NUCLEOTIDE SEQUENCE [LARGE SCALE GENOMIC DNA]</scope>
    <source>
        <strain evidence="2 3">DSM 25964</strain>
    </source>
</reference>
<accession>A0A4R8M8Q4</accession>
<keyword evidence="1" id="KW-0732">Signal</keyword>
<name>A0A4R8M8Q4_9BACT</name>
<feature type="signal peptide" evidence="1">
    <location>
        <begin position="1"/>
        <end position="22"/>
    </location>
</feature>